<proteinExistence type="predicted"/>
<accession>A0A183J2K4</accession>
<dbReference type="AlphaFoldDB" id="A0A183J2K4"/>
<dbReference type="WBParaSite" id="SBAD_0001046201-mRNA-1">
    <property type="protein sequence ID" value="SBAD_0001046201-mRNA-1"/>
    <property type="gene ID" value="SBAD_0001046201"/>
</dbReference>
<dbReference type="EMBL" id="UZAM01013615">
    <property type="protein sequence ID" value="VDP28952.1"/>
    <property type="molecule type" value="Genomic_DNA"/>
</dbReference>
<evidence type="ECO:0000313" key="1">
    <source>
        <dbReference type="EMBL" id="VDP28952.1"/>
    </source>
</evidence>
<protein>
    <submittedName>
        <fullName evidence="3">F-box protein</fullName>
    </submittedName>
</protein>
<evidence type="ECO:0000313" key="2">
    <source>
        <dbReference type="Proteomes" id="UP000270296"/>
    </source>
</evidence>
<name>A0A183J2K4_9BILA</name>
<dbReference type="Proteomes" id="UP000270296">
    <property type="component" value="Unassembled WGS sequence"/>
</dbReference>
<reference evidence="3" key="1">
    <citation type="submission" date="2016-06" db="UniProtKB">
        <authorList>
            <consortium name="WormBaseParasite"/>
        </authorList>
    </citation>
    <scope>IDENTIFICATION</scope>
</reference>
<keyword evidence="2" id="KW-1185">Reference proteome</keyword>
<gene>
    <name evidence="1" type="ORF">SBAD_LOCUS10102</name>
</gene>
<organism evidence="3">
    <name type="scientific">Soboliphyme baturini</name>
    <dbReference type="NCBI Taxonomy" id="241478"/>
    <lineage>
        <taxon>Eukaryota</taxon>
        <taxon>Metazoa</taxon>
        <taxon>Ecdysozoa</taxon>
        <taxon>Nematoda</taxon>
        <taxon>Enoplea</taxon>
        <taxon>Dorylaimia</taxon>
        <taxon>Dioctophymatida</taxon>
        <taxon>Dioctophymatoidea</taxon>
        <taxon>Soboliphymatidae</taxon>
        <taxon>Soboliphyme</taxon>
    </lineage>
</organism>
<sequence length="195" mass="22376">MKKAVIADYFGIHSKYNGSSDYDIAIGRFVVRSEERPRACLPTSDDTLGNGMLLYYMVFRRKNIISRKYMSHTYGILFRINELKALVRYSVAGISSLNEPVADDWNRPTLQPVNATKGSQQRVNKCHLMGNADVQWFGPWIQGAIQYIEQHCFAFFHFIGKFQGVKESGYEGQRILLQCPSSESCQKLWTVRFAQ</sequence>
<evidence type="ECO:0000313" key="3">
    <source>
        <dbReference type="WBParaSite" id="SBAD_0001046201-mRNA-1"/>
    </source>
</evidence>
<reference evidence="1 2" key="2">
    <citation type="submission" date="2018-11" db="EMBL/GenBank/DDBJ databases">
        <authorList>
            <consortium name="Pathogen Informatics"/>
        </authorList>
    </citation>
    <scope>NUCLEOTIDE SEQUENCE [LARGE SCALE GENOMIC DNA]</scope>
</reference>